<keyword evidence="2" id="KW-0378">Hydrolase</keyword>
<keyword evidence="1" id="KW-1133">Transmembrane helix</keyword>
<dbReference type="Proteomes" id="UP000182744">
    <property type="component" value="Unassembled WGS sequence"/>
</dbReference>
<name>A0A1G7CRU9_9ACTO</name>
<accession>A0A1G7CRU9</accession>
<sequence>MEKWKCRYVESRQVRPRSRQRAWVLPHLHKRNWRKSRGRNRAKTWGMGRAKFWGKNRAKAGQTHVGPPKTGGGTAEVGAGSVLTIGAIAVLLAVFAGAIAVAQGLKIRGQVRMVADVNAIQVADRIINQHQEVGQACALAAANVQAQGLELTSCRENEEVVTVEVRGKVPALPGVYMCQEARAGPV</sequence>
<dbReference type="AlphaFoldDB" id="A0A1G7CRU9"/>
<gene>
    <name evidence="2" type="ORF">SAMN05421878_10882</name>
</gene>
<evidence type="ECO:0000313" key="2">
    <source>
        <dbReference type="EMBL" id="SDE41931.1"/>
    </source>
</evidence>
<evidence type="ECO:0000256" key="1">
    <source>
        <dbReference type="SAM" id="Phobius"/>
    </source>
</evidence>
<keyword evidence="1" id="KW-0812">Transmembrane</keyword>
<protein>
    <submittedName>
        <fullName evidence="2">Helicase/secretion neighborhood TadE-like protein</fullName>
    </submittedName>
</protein>
<organism evidence="2 3">
    <name type="scientific">Actinobaculum suis</name>
    <dbReference type="NCBI Taxonomy" id="1657"/>
    <lineage>
        <taxon>Bacteria</taxon>
        <taxon>Bacillati</taxon>
        <taxon>Actinomycetota</taxon>
        <taxon>Actinomycetes</taxon>
        <taxon>Actinomycetales</taxon>
        <taxon>Actinomycetaceae</taxon>
        <taxon>Actinobaculum</taxon>
    </lineage>
</organism>
<feature type="transmembrane region" description="Helical" evidence="1">
    <location>
        <begin position="77"/>
        <end position="102"/>
    </location>
</feature>
<keyword evidence="3" id="KW-1185">Reference proteome</keyword>
<keyword evidence="2" id="KW-0547">Nucleotide-binding</keyword>
<dbReference type="InterPro" id="IPR021202">
    <property type="entry name" value="Rv3654c-like"/>
</dbReference>
<keyword evidence="2" id="KW-0347">Helicase</keyword>
<dbReference type="EMBL" id="FNAU01000008">
    <property type="protein sequence ID" value="SDE41931.1"/>
    <property type="molecule type" value="Genomic_DNA"/>
</dbReference>
<dbReference type="GO" id="GO:0004386">
    <property type="term" value="F:helicase activity"/>
    <property type="evidence" value="ECO:0007669"/>
    <property type="project" value="UniProtKB-KW"/>
</dbReference>
<keyword evidence="2" id="KW-0067">ATP-binding</keyword>
<keyword evidence="1" id="KW-0472">Membrane</keyword>
<reference evidence="3" key="1">
    <citation type="submission" date="2016-10" db="EMBL/GenBank/DDBJ databases">
        <authorList>
            <person name="Varghese N."/>
        </authorList>
    </citation>
    <scope>NUCLEOTIDE SEQUENCE [LARGE SCALE GENOMIC DNA]</scope>
    <source>
        <strain evidence="3">DSM 20639</strain>
    </source>
</reference>
<proteinExistence type="predicted"/>
<dbReference type="NCBIfam" id="TIGR03816">
    <property type="entry name" value="tadE_like_DECH"/>
    <property type="match status" value="1"/>
</dbReference>
<evidence type="ECO:0000313" key="3">
    <source>
        <dbReference type="Proteomes" id="UP000182744"/>
    </source>
</evidence>